<keyword evidence="2" id="KW-1185">Reference proteome</keyword>
<dbReference type="AlphaFoldDB" id="A0A2A6BYE8"/>
<evidence type="ECO:0000313" key="1">
    <source>
        <dbReference type="EnsemblMetazoa" id="PPA39750.1"/>
    </source>
</evidence>
<protein>
    <submittedName>
        <fullName evidence="1">Uncharacterized protein</fullName>
    </submittedName>
</protein>
<accession>A0A8R1UVA7</accession>
<reference evidence="1" key="2">
    <citation type="submission" date="2022-06" db="UniProtKB">
        <authorList>
            <consortium name="EnsemblMetazoa"/>
        </authorList>
    </citation>
    <scope>IDENTIFICATION</scope>
    <source>
        <strain evidence="1">PS312</strain>
    </source>
</reference>
<gene>
    <name evidence="1" type="primary">WBGene00278119</name>
</gene>
<reference evidence="2" key="1">
    <citation type="journal article" date="2008" name="Nat. Genet.">
        <title>The Pristionchus pacificus genome provides a unique perspective on nematode lifestyle and parasitism.</title>
        <authorList>
            <person name="Dieterich C."/>
            <person name="Clifton S.W."/>
            <person name="Schuster L.N."/>
            <person name="Chinwalla A."/>
            <person name="Delehaunty K."/>
            <person name="Dinkelacker I."/>
            <person name="Fulton L."/>
            <person name="Fulton R."/>
            <person name="Godfrey J."/>
            <person name="Minx P."/>
            <person name="Mitreva M."/>
            <person name="Roeseler W."/>
            <person name="Tian H."/>
            <person name="Witte H."/>
            <person name="Yang S.P."/>
            <person name="Wilson R.K."/>
            <person name="Sommer R.J."/>
        </authorList>
    </citation>
    <scope>NUCLEOTIDE SEQUENCE [LARGE SCALE GENOMIC DNA]</scope>
    <source>
        <strain evidence="2">PS312</strain>
    </source>
</reference>
<dbReference type="EnsemblMetazoa" id="PPA39750.1">
    <property type="protein sequence ID" value="PPA39750.1"/>
    <property type="gene ID" value="WBGene00278119"/>
</dbReference>
<name>A0A2A6BYE8_PRIPA</name>
<accession>A0A2A6BYE8</accession>
<dbReference type="Proteomes" id="UP000005239">
    <property type="component" value="Unassembled WGS sequence"/>
</dbReference>
<organism evidence="1 2">
    <name type="scientific">Pristionchus pacificus</name>
    <name type="common">Parasitic nematode worm</name>
    <dbReference type="NCBI Taxonomy" id="54126"/>
    <lineage>
        <taxon>Eukaryota</taxon>
        <taxon>Metazoa</taxon>
        <taxon>Ecdysozoa</taxon>
        <taxon>Nematoda</taxon>
        <taxon>Chromadorea</taxon>
        <taxon>Rhabditida</taxon>
        <taxon>Rhabditina</taxon>
        <taxon>Diplogasteromorpha</taxon>
        <taxon>Diplogasteroidea</taxon>
        <taxon>Neodiplogasteridae</taxon>
        <taxon>Pristionchus</taxon>
    </lineage>
</organism>
<proteinExistence type="predicted"/>
<sequence length="134" mass="15192">NRTTAGTAQKCLFSETVGSGALKGAENDGHIDFSSRTFVGFRRRRDDANFQFYAKDSESDCKRDCTCLQALIYPESLPIVFSTIESPRYHSFREWTLLSCASPVQICPILRRTASYFPMPWTHLRVRAYLGNAP</sequence>
<evidence type="ECO:0000313" key="2">
    <source>
        <dbReference type="Proteomes" id="UP000005239"/>
    </source>
</evidence>